<reference evidence="1 3" key="1">
    <citation type="journal article" date="2010" name="BMC Genomics">
        <title>Combination of measures distinguishes pre-miRNAs from other stem-loops in the genome of the newly sequenced Anopheles darlingi.</title>
        <authorList>
            <person name="Mendes N.D."/>
            <person name="Freitas A.T."/>
            <person name="Vasconcelos A.T."/>
            <person name="Sagot M.F."/>
        </authorList>
    </citation>
    <scope>NUCLEOTIDE SEQUENCE</scope>
</reference>
<evidence type="ECO:0000313" key="1">
    <source>
        <dbReference type="EMBL" id="ETN64400.1"/>
    </source>
</evidence>
<accession>W5JNF4</accession>
<dbReference type="EMBL" id="ADMH02001019">
    <property type="protein sequence ID" value="ETN64400.1"/>
    <property type="molecule type" value="Genomic_DNA"/>
</dbReference>
<reference evidence="2" key="4">
    <citation type="submission" date="2015-06" db="UniProtKB">
        <authorList>
            <consortium name="EnsemblMetazoa"/>
        </authorList>
    </citation>
    <scope>IDENTIFICATION</scope>
</reference>
<gene>
    <name evidence="1" type="ORF">AND_003870</name>
</gene>
<protein>
    <submittedName>
        <fullName evidence="1 2">Uncharacterized protein</fullName>
    </submittedName>
</protein>
<dbReference type="HOGENOM" id="CLU_2673117_0_0_1"/>
<evidence type="ECO:0000313" key="3">
    <source>
        <dbReference type="Proteomes" id="UP000000673"/>
    </source>
</evidence>
<organism evidence="1">
    <name type="scientific">Anopheles darlingi</name>
    <name type="common">Mosquito</name>
    <dbReference type="NCBI Taxonomy" id="43151"/>
    <lineage>
        <taxon>Eukaryota</taxon>
        <taxon>Metazoa</taxon>
        <taxon>Ecdysozoa</taxon>
        <taxon>Arthropoda</taxon>
        <taxon>Hexapoda</taxon>
        <taxon>Insecta</taxon>
        <taxon>Pterygota</taxon>
        <taxon>Neoptera</taxon>
        <taxon>Endopterygota</taxon>
        <taxon>Diptera</taxon>
        <taxon>Nematocera</taxon>
        <taxon>Culicoidea</taxon>
        <taxon>Culicidae</taxon>
        <taxon>Anophelinae</taxon>
        <taxon>Anopheles</taxon>
    </lineage>
</organism>
<proteinExistence type="predicted"/>
<reference evidence="1" key="3">
    <citation type="journal article" date="2013" name="Nucleic Acids Res.">
        <title>The genome of Anopheles darlingi, the main neotropical malaria vector.</title>
        <authorList>
            <person name="Marinotti O."/>
            <person name="Cerqueira G.C."/>
            <person name="de Almeida L.G."/>
            <person name="Ferro M.I."/>
            <person name="Loreto E.L."/>
            <person name="Zaha A."/>
            <person name="Teixeira S.M."/>
            <person name="Wespiser A.R."/>
            <person name="Almeida E Silva A."/>
            <person name="Schlindwein A.D."/>
            <person name="Pacheco A.C."/>
            <person name="Silva A.L."/>
            <person name="Graveley B.R."/>
            <person name="Walenz B.P."/>
            <person name="Lima Bde A."/>
            <person name="Ribeiro C.A."/>
            <person name="Nunes-Silva C.G."/>
            <person name="de Carvalho C.R."/>
            <person name="Soares C.M."/>
            <person name="de Menezes C.B."/>
            <person name="Matiolli C."/>
            <person name="Caffrey D."/>
            <person name="Araujo D.A."/>
            <person name="de Oliveira D.M."/>
            <person name="Golenbock D."/>
            <person name="Grisard E.C."/>
            <person name="Fantinatti-Garboggini F."/>
            <person name="de Carvalho F.M."/>
            <person name="Barcellos F.G."/>
            <person name="Prosdocimi F."/>
            <person name="May G."/>
            <person name="Azevedo Junior G.M."/>
            <person name="Guimaraes G.M."/>
            <person name="Goldman G.H."/>
            <person name="Padilha I.Q."/>
            <person name="Batista Jda S."/>
            <person name="Ferro J.A."/>
            <person name="Ribeiro J.M."/>
            <person name="Fietto J.L."/>
            <person name="Dabbas K.M."/>
            <person name="Cerdeira L."/>
            <person name="Agnez-Lima L.F."/>
            <person name="Brocchi M."/>
            <person name="de Carvalho M.O."/>
            <person name="Teixeira Mde M."/>
            <person name="Diniz Maia Mde M."/>
            <person name="Goldman M.H."/>
            <person name="Cruz Schneider M.P."/>
            <person name="Felipe M.S."/>
            <person name="Hungria M."/>
            <person name="Nicolas M.F."/>
            <person name="Pereira M."/>
            <person name="Montes M.A."/>
            <person name="Cantao M.E."/>
            <person name="Vincentz M."/>
            <person name="Rafael M.S."/>
            <person name="Silverman N."/>
            <person name="Stoco P.H."/>
            <person name="Souza R.C."/>
            <person name="Vicentini R."/>
            <person name="Gazzinelli R.T."/>
            <person name="Neves Rde O."/>
            <person name="Silva R."/>
            <person name="Astolfi-Filho S."/>
            <person name="Maciel T.E."/>
            <person name="Urmenyi T.P."/>
            <person name="Tadei W.P."/>
            <person name="Camargo E.P."/>
            <person name="de Vasconcelos A.T."/>
        </authorList>
    </citation>
    <scope>NUCLEOTIDE SEQUENCE</scope>
</reference>
<dbReference type="AlphaFoldDB" id="W5JNF4"/>
<sequence>MKDTVVGLTTPRQRVAFGAEASGVLSQPTSLGRWCTSHQDTTGISEPPVPVPSLCSQAHVSLLVHATVYRISSYV</sequence>
<evidence type="ECO:0000313" key="2">
    <source>
        <dbReference type="EnsemblMetazoa" id="ADAC003870-PA"/>
    </source>
</evidence>
<dbReference type="Proteomes" id="UP000000673">
    <property type="component" value="Unassembled WGS sequence"/>
</dbReference>
<dbReference type="EnsemblMetazoa" id="ADAC003870-RA">
    <property type="protein sequence ID" value="ADAC003870-PA"/>
    <property type="gene ID" value="ADAC003870"/>
</dbReference>
<name>W5JNF4_ANODA</name>
<dbReference type="VEuPathDB" id="VectorBase:ADAC003870"/>
<reference evidence="1" key="2">
    <citation type="submission" date="2010-05" db="EMBL/GenBank/DDBJ databases">
        <authorList>
            <person name="Almeida L.G."/>
            <person name="Nicolas M.F."/>
            <person name="Souza R.C."/>
            <person name="Vasconcelos A.T.R."/>
        </authorList>
    </citation>
    <scope>NUCLEOTIDE SEQUENCE</scope>
</reference>
<keyword evidence="3" id="KW-1185">Reference proteome</keyword>